<dbReference type="EMBL" id="QXFV01001002">
    <property type="protein sequence ID" value="KAE9018376.1"/>
    <property type="molecule type" value="Genomic_DNA"/>
</dbReference>
<protein>
    <recommendedName>
        <fullName evidence="6">RxLR effector protein</fullName>
    </recommendedName>
</protein>
<feature type="signal peptide" evidence="1">
    <location>
        <begin position="1"/>
        <end position="18"/>
    </location>
</feature>
<dbReference type="OrthoDB" id="2119228at2759"/>
<keyword evidence="1" id="KW-0732">Signal</keyword>
<proteinExistence type="predicted"/>
<dbReference type="Proteomes" id="UP000435112">
    <property type="component" value="Unassembled WGS sequence"/>
</dbReference>
<evidence type="ECO:0008006" key="6">
    <source>
        <dbReference type="Google" id="ProtNLM"/>
    </source>
</evidence>
<evidence type="ECO:0000313" key="2">
    <source>
        <dbReference type="EMBL" id="KAE9017556.1"/>
    </source>
</evidence>
<comment type="caution">
    <text evidence="2">The sequence shown here is derived from an EMBL/GenBank/DDBJ whole genome shotgun (WGS) entry which is preliminary data.</text>
</comment>
<evidence type="ECO:0000313" key="4">
    <source>
        <dbReference type="Proteomes" id="UP000429607"/>
    </source>
</evidence>
<evidence type="ECO:0000313" key="5">
    <source>
        <dbReference type="Proteomes" id="UP000435112"/>
    </source>
</evidence>
<dbReference type="AlphaFoldDB" id="A0A6A3LDQ3"/>
<gene>
    <name evidence="3" type="ORF">PR001_g14155</name>
    <name evidence="2" type="ORF">PR002_g13361</name>
</gene>
<evidence type="ECO:0000256" key="1">
    <source>
        <dbReference type="SAM" id="SignalP"/>
    </source>
</evidence>
<accession>A0A6A3LDQ3</accession>
<sequence>MRVNFLLALVVATYTATCINMARMAQKWNSSVERDSAIEELVHNVELAKTNNAQANMLGMSILEVLYATVEDEQEFEPF</sequence>
<organism evidence="2 5">
    <name type="scientific">Phytophthora rubi</name>
    <dbReference type="NCBI Taxonomy" id="129364"/>
    <lineage>
        <taxon>Eukaryota</taxon>
        <taxon>Sar</taxon>
        <taxon>Stramenopiles</taxon>
        <taxon>Oomycota</taxon>
        <taxon>Peronosporomycetes</taxon>
        <taxon>Peronosporales</taxon>
        <taxon>Peronosporaceae</taxon>
        <taxon>Phytophthora</taxon>
    </lineage>
</organism>
<feature type="chain" id="PRO_5036380042" description="RxLR effector protein" evidence="1">
    <location>
        <begin position="19"/>
        <end position="79"/>
    </location>
</feature>
<evidence type="ECO:0000313" key="3">
    <source>
        <dbReference type="EMBL" id="KAE9018376.1"/>
    </source>
</evidence>
<reference evidence="4 5" key="1">
    <citation type="submission" date="2018-09" db="EMBL/GenBank/DDBJ databases">
        <title>Genomic investigation of the strawberry pathogen Phytophthora fragariae indicates pathogenicity is determined by transcriptional variation in three key races.</title>
        <authorList>
            <person name="Adams T.M."/>
            <person name="Armitage A.D."/>
            <person name="Sobczyk M.K."/>
            <person name="Bates H.J."/>
            <person name="Dunwell J.M."/>
            <person name="Nellist C.F."/>
            <person name="Harrison R.J."/>
        </authorList>
    </citation>
    <scope>NUCLEOTIDE SEQUENCE [LARGE SCALE GENOMIC DNA]</scope>
    <source>
        <strain evidence="3 4">SCRP249</strain>
        <strain evidence="2 5">SCRP324</strain>
    </source>
</reference>
<dbReference type="EMBL" id="QXFU01000879">
    <property type="protein sequence ID" value="KAE9017556.1"/>
    <property type="molecule type" value="Genomic_DNA"/>
</dbReference>
<name>A0A6A3LDQ3_9STRA</name>
<dbReference type="Proteomes" id="UP000429607">
    <property type="component" value="Unassembled WGS sequence"/>
</dbReference>